<gene>
    <name evidence="1" type="ORF">Peternella1_58</name>
</gene>
<keyword evidence="1" id="KW-0808">Transferase</keyword>
<sequence>MSRTINEIQNEMLNAVSTADDLETLEVLTDTEQLQLQNELTSTSKVSIWRLFLWVVAFGQWVQEQLLDALYAKISALISEHTYGTKLWYTKMALQYQHGYNLPETGIYDTPTTSTEIQAVNASKIVGKVSIQRVVLNGVGSLRVKVAKSLNGVLTAFEPSELSGFQTYIDLKDTAGVYKVATSGNGDDLKVQYKIYYNGLILDNEGKRLDGTNDTPVQDAIKSFLSSSDFDGRLDLNTLTDALQQVEGVVSPHKILVASKFGDFNYNSTSNIAGVVTDFRQPDSGYFVLDEVNSEFEYVESYE</sequence>
<accession>A0A8E4ZMC5</accession>
<keyword evidence="2" id="KW-1185">Reference proteome</keyword>
<dbReference type="EMBL" id="MT732475">
    <property type="protein sequence ID" value="QQV91594.1"/>
    <property type="molecule type" value="Genomic_DNA"/>
</dbReference>
<evidence type="ECO:0000313" key="1">
    <source>
        <dbReference type="EMBL" id="QQV91594.1"/>
    </source>
</evidence>
<name>A0A8E4ZMC5_9CAUD</name>
<dbReference type="Proteomes" id="UP000693777">
    <property type="component" value="Segment"/>
</dbReference>
<organism evidence="1 2">
    <name type="scientific">Winogradskyella phage Peternella_1</name>
    <dbReference type="NCBI Taxonomy" id="2745699"/>
    <lineage>
        <taxon>Viruses</taxon>
        <taxon>Duplodnaviria</taxon>
        <taxon>Heunggongvirae</taxon>
        <taxon>Uroviricota</taxon>
        <taxon>Caudoviricetes</taxon>
        <taxon>Winoviridae</taxon>
        <taxon>Peternellavirus</taxon>
        <taxon>Peternellavirus peternella</taxon>
    </lineage>
</organism>
<reference evidence="1" key="1">
    <citation type="submission" date="2020-07" db="EMBL/GenBank/DDBJ databases">
        <title>Highly diverse flavobacterial phages as mortality factor during North Sea spring blooms.</title>
        <authorList>
            <person name="Bartlau N."/>
            <person name="Wichels A."/>
            <person name="Krohne G."/>
            <person name="Adriaenssens E.M."/>
            <person name="Heins A."/>
            <person name="Fuchs B.M."/>
            <person name="Amann R."/>
            <person name="Moraru C."/>
        </authorList>
    </citation>
    <scope>NUCLEOTIDE SEQUENCE</scope>
</reference>
<dbReference type="GO" id="GO:0016740">
    <property type="term" value="F:transferase activity"/>
    <property type="evidence" value="ECO:0007669"/>
    <property type="project" value="UniProtKB-KW"/>
</dbReference>
<proteinExistence type="predicted"/>
<protein>
    <submittedName>
        <fullName evidence="1">Nucleotidyltransferase</fullName>
    </submittedName>
</protein>
<evidence type="ECO:0000313" key="2">
    <source>
        <dbReference type="Proteomes" id="UP000693777"/>
    </source>
</evidence>